<keyword evidence="3" id="KW-1185">Reference proteome</keyword>
<protein>
    <recommendedName>
        <fullName evidence="4">GerMN domain-containing protein</fullName>
    </recommendedName>
</protein>
<gene>
    <name evidence="2" type="ORF">H480_27811</name>
</gene>
<sequence>MKKLLVLAVLLLVSACGIKPTPVLGAGPAPTLRNPVDDGPGMDVTLYFVRDGRVAPVTRPGGFPVTVQSTLAMLLAGPTSQEEADGYTTALPQRPGGLTVSAGPPATIDVSFPLRLVTGAGINQLVCTAFAALVLQGGNSVDGTIALAGPDVRLPYQTCQA</sequence>
<dbReference type="EMBL" id="AOUO01000433">
    <property type="protein sequence ID" value="EOD65212.1"/>
    <property type="molecule type" value="Genomic_DNA"/>
</dbReference>
<dbReference type="AlphaFoldDB" id="R1G125"/>
<feature type="chain" id="PRO_5004350122" description="GerMN domain-containing protein" evidence="1">
    <location>
        <begin position="26"/>
        <end position="161"/>
    </location>
</feature>
<dbReference type="eggNOG" id="ENOG5033GDG">
    <property type="taxonomic scope" value="Bacteria"/>
</dbReference>
<dbReference type="RefSeq" id="WP_003101906.1">
    <property type="nucleotide sequence ID" value="NZ_AOUO01000433.1"/>
</dbReference>
<dbReference type="PROSITE" id="PS51257">
    <property type="entry name" value="PROKAR_LIPOPROTEIN"/>
    <property type="match status" value="1"/>
</dbReference>
<name>R1G125_9PSEU</name>
<feature type="signal peptide" evidence="1">
    <location>
        <begin position="1"/>
        <end position="25"/>
    </location>
</feature>
<dbReference type="Proteomes" id="UP000014139">
    <property type="component" value="Unassembled WGS sequence"/>
</dbReference>
<evidence type="ECO:0008006" key="4">
    <source>
        <dbReference type="Google" id="ProtNLM"/>
    </source>
</evidence>
<dbReference type="PATRIC" id="fig|1292037.4.peg.5245"/>
<accession>R1G125</accession>
<proteinExistence type="predicted"/>
<evidence type="ECO:0000313" key="3">
    <source>
        <dbReference type="Proteomes" id="UP000014139"/>
    </source>
</evidence>
<evidence type="ECO:0000313" key="2">
    <source>
        <dbReference type="EMBL" id="EOD65212.1"/>
    </source>
</evidence>
<comment type="caution">
    <text evidence="2">The sequence shown here is derived from an EMBL/GenBank/DDBJ whole genome shotgun (WGS) entry which is preliminary data.</text>
</comment>
<reference evidence="2 3" key="1">
    <citation type="submission" date="2013-02" db="EMBL/GenBank/DDBJ databases">
        <title>Draft genome sequence of Amycolatopsis vancoresmycina strain DSM 44592T.</title>
        <authorList>
            <person name="Kumar S."/>
            <person name="Kaur N."/>
            <person name="Kaur C."/>
            <person name="Raghava G.P.S."/>
            <person name="Mayilraj S."/>
        </authorList>
    </citation>
    <scope>NUCLEOTIDE SEQUENCE [LARGE SCALE GENOMIC DNA]</scope>
    <source>
        <strain evidence="2 3">DSM 44592</strain>
    </source>
</reference>
<organism evidence="2 3">
    <name type="scientific">Amycolatopsis vancoresmycina DSM 44592</name>
    <dbReference type="NCBI Taxonomy" id="1292037"/>
    <lineage>
        <taxon>Bacteria</taxon>
        <taxon>Bacillati</taxon>
        <taxon>Actinomycetota</taxon>
        <taxon>Actinomycetes</taxon>
        <taxon>Pseudonocardiales</taxon>
        <taxon>Pseudonocardiaceae</taxon>
        <taxon>Amycolatopsis</taxon>
    </lineage>
</organism>
<evidence type="ECO:0000256" key="1">
    <source>
        <dbReference type="SAM" id="SignalP"/>
    </source>
</evidence>
<keyword evidence="1" id="KW-0732">Signal</keyword>